<organism evidence="3 4">
    <name type="scientific">Actinoplanes digitatis</name>
    <dbReference type="NCBI Taxonomy" id="1868"/>
    <lineage>
        <taxon>Bacteria</taxon>
        <taxon>Bacillati</taxon>
        <taxon>Actinomycetota</taxon>
        <taxon>Actinomycetes</taxon>
        <taxon>Micromonosporales</taxon>
        <taxon>Micromonosporaceae</taxon>
        <taxon>Actinoplanes</taxon>
    </lineage>
</organism>
<dbReference type="SUPFAM" id="SSF51556">
    <property type="entry name" value="Metallo-dependent hydrolases"/>
    <property type="match status" value="1"/>
</dbReference>
<dbReference type="GO" id="GO:0016787">
    <property type="term" value="F:hydrolase activity"/>
    <property type="evidence" value="ECO:0007669"/>
    <property type="project" value="UniProtKB-KW"/>
</dbReference>
<evidence type="ECO:0000313" key="4">
    <source>
        <dbReference type="Proteomes" id="UP000578112"/>
    </source>
</evidence>
<dbReference type="RefSeq" id="WP_184992466.1">
    <property type="nucleotide sequence ID" value="NZ_BOMK01000001.1"/>
</dbReference>
<dbReference type="PANTHER" id="PTHR21240">
    <property type="entry name" value="2-AMINO-3-CARBOXYLMUCONATE-6-SEMIALDEHYDE DECARBOXYLASE"/>
    <property type="match status" value="1"/>
</dbReference>
<evidence type="ECO:0000313" key="3">
    <source>
        <dbReference type="EMBL" id="MBB4761815.1"/>
    </source>
</evidence>
<feature type="domain" description="Amidohydrolase-related" evidence="2">
    <location>
        <begin position="9"/>
        <end position="287"/>
    </location>
</feature>
<dbReference type="Proteomes" id="UP000578112">
    <property type="component" value="Unassembled WGS sequence"/>
</dbReference>
<keyword evidence="4" id="KW-1185">Reference proteome</keyword>
<comment type="caution">
    <text evidence="3">The sequence shown here is derived from an EMBL/GenBank/DDBJ whole genome shotgun (WGS) entry which is preliminary data.</text>
</comment>
<protein>
    <submittedName>
        <fullName evidence="3">Putative TIM-barrel fold metal-dependent hydrolase</fullName>
    </submittedName>
</protein>
<name>A0A7W7HW20_9ACTN</name>
<dbReference type="Pfam" id="PF04909">
    <property type="entry name" value="Amidohydro_2"/>
    <property type="match status" value="1"/>
</dbReference>
<dbReference type="Gene3D" id="3.20.20.140">
    <property type="entry name" value="Metal-dependent hydrolases"/>
    <property type="match status" value="1"/>
</dbReference>
<keyword evidence="1" id="KW-0456">Lyase</keyword>
<dbReference type="GO" id="GO:0016831">
    <property type="term" value="F:carboxy-lyase activity"/>
    <property type="evidence" value="ECO:0007669"/>
    <property type="project" value="InterPro"/>
</dbReference>
<evidence type="ECO:0000256" key="1">
    <source>
        <dbReference type="ARBA" id="ARBA00023239"/>
    </source>
</evidence>
<proteinExistence type="predicted"/>
<dbReference type="CDD" id="cd01292">
    <property type="entry name" value="metallo-dependent_hydrolases"/>
    <property type="match status" value="1"/>
</dbReference>
<dbReference type="InterPro" id="IPR006680">
    <property type="entry name" value="Amidohydro-rel"/>
</dbReference>
<dbReference type="EMBL" id="JACHNH010000001">
    <property type="protein sequence ID" value="MBB4761815.1"/>
    <property type="molecule type" value="Genomic_DNA"/>
</dbReference>
<dbReference type="AlphaFoldDB" id="A0A7W7HW20"/>
<dbReference type="InterPro" id="IPR032465">
    <property type="entry name" value="ACMSD"/>
</dbReference>
<accession>A0A7W7HW20</accession>
<keyword evidence="3" id="KW-0378">Hydrolase</keyword>
<evidence type="ECO:0000259" key="2">
    <source>
        <dbReference type="Pfam" id="PF04909"/>
    </source>
</evidence>
<dbReference type="PANTHER" id="PTHR21240:SF19">
    <property type="entry name" value="CATALYTIC_ HYDROLASE"/>
    <property type="match status" value="1"/>
</dbReference>
<gene>
    <name evidence="3" type="ORF">BJ971_002371</name>
</gene>
<sequence>MNLDELAAIDVHTHAEVGRDGQGSLSPALLGASAGYFKAQGNRQPTIDETAAYYAERAMAAVVFTVDAEHATGHPRIANEEIAEGCAAHPDTLIAFASIDPHKGRAGVREARRLVERHGVRGFKFHPSLQGFAPDDRLAFPLYEAIEELGAVALFHTGQTGIGAGVRGGGGIRLRYSNPMLVDDVAVDFPDLRIILAHPSFPWQDEALAVATHKQHVHIDLSGWSPKYFPPQLVRYANSLLQDKVLFGSDYPLITPDRWLADFAALDIKPAVRPKILKTNAARLLGLSAKENAE</sequence>
<dbReference type="InterPro" id="IPR032466">
    <property type="entry name" value="Metal_Hydrolase"/>
</dbReference>
<reference evidence="3 4" key="1">
    <citation type="submission" date="2020-08" db="EMBL/GenBank/DDBJ databases">
        <title>Sequencing the genomes of 1000 actinobacteria strains.</title>
        <authorList>
            <person name="Klenk H.-P."/>
        </authorList>
    </citation>
    <scope>NUCLEOTIDE SEQUENCE [LARGE SCALE GENOMIC DNA]</scope>
    <source>
        <strain evidence="3 4">DSM 43149</strain>
    </source>
</reference>